<comment type="caution">
    <text evidence="2">The sequence shown here is derived from an EMBL/GenBank/DDBJ whole genome shotgun (WGS) entry which is preliminary data.</text>
</comment>
<reference evidence="2" key="1">
    <citation type="submission" date="2023-06" db="EMBL/GenBank/DDBJ databases">
        <title>Survivors Of The Sea: Transcriptome response of Skeletonema marinoi to long-term dormancy.</title>
        <authorList>
            <person name="Pinder M.I.M."/>
            <person name="Kourtchenko O."/>
            <person name="Robertson E.K."/>
            <person name="Larsson T."/>
            <person name="Maumus F."/>
            <person name="Osuna-Cruz C.M."/>
            <person name="Vancaester E."/>
            <person name="Stenow R."/>
            <person name="Vandepoele K."/>
            <person name="Ploug H."/>
            <person name="Bruchert V."/>
            <person name="Godhe A."/>
            <person name="Topel M."/>
        </authorList>
    </citation>
    <scope>NUCLEOTIDE SEQUENCE</scope>
    <source>
        <strain evidence="2">R05AC</strain>
    </source>
</reference>
<evidence type="ECO:0000313" key="3">
    <source>
        <dbReference type="Proteomes" id="UP001224775"/>
    </source>
</evidence>
<feature type="signal peptide" evidence="1">
    <location>
        <begin position="1"/>
        <end position="20"/>
    </location>
</feature>
<keyword evidence="1" id="KW-0732">Signal</keyword>
<dbReference type="AlphaFoldDB" id="A0AAD9DH13"/>
<proteinExistence type="predicted"/>
<keyword evidence="3" id="KW-1185">Reference proteome</keyword>
<protein>
    <recommendedName>
        <fullName evidence="4">Subtilisin</fullName>
    </recommendedName>
</protein>
<organism evidence="2 3">
    <name type="scientific">Skeletonema marinoi</name>
    <dbReference type="NCBI Taxonomy" id="267567"/>
    <lineage>
        <taxon>Eukaryota</taxon>
        <taxon>Sar</taxon>
        <taxon>Stramenopiles</taxon>
        <taxon>Ochrophyta</taxon>
        <taxon>Bacillariophyta</taxon>
        <taxon>Coscinodiscophyceae</taxon>
        <taxon>Thalassiosirophycidae</taxon>
        <taxon>Thalassiosirales</taxon>
        <taxon>Skeletonemataceae</taxon>
        <taxon>Skeletonema</taxon>
        <taxon>Skeletonema marinoi-dohrnii complex</taxon>
    </lineage>
</organism>
<evidence type="ECO:0000313" key="2">
    <source>
        <dbReference type="EMBL" id="KAK1745784.1"/>
    </source>
</evidence>
<sequence>MTKLSISALTMALLIRRSDAVCEGDISLGSTCDLAALETALSGSTCTIDLLFPDGDAATAVQELCEYDAPTQFVKIQGSYQLDQRSMNGGGDVKDGENTFDIDVARVKRFIDNEMDDQVIAWPEYAQKEEYNPANGYGDNGYMPNFNIDPDAEKGSCKLNTAMCCFVESQFDFVDNSDICRHDLSKSPQSNHIKSAWSVFSGDESSHCVGFTWEDGDIYKGNTLFYTSLYQTVVNGYMGNVPGAPMCACVEQMPVVTKADCVTSTGTGLQYTLSVDKDTGDVSASHSVAMTYGDCGGNDLKAQVKATHAGSDIATDIDEYLVGDDCANAVYLNDEQLLVPSAINSLMNLDGAEYEGRSWKQLFGEGIFFLPPDYDAAAGDAEMRADLDACVASEGRQCLILRKCTSCTVESHKEIVYKRLTPWFPFQEGISTDTTIDIVNLFTNQWRNNNNVLHVDYELYSSVQDALTGTDEWEQADYNSNNHKYGFPRNSGPTGYVGNQWNSYAWSGGHADQSAFYIEVPSETTVV</sequence>
<gene>
    <name evidence="2" type="ORF">QTG54_003708</name>
</gene>
<evidence type="ECO:0008006" key="4">
    <source>
        <dbReference type="Google" id="ProtNLM"/>
    </source>
</evidence>
<accession>A0AAD9DH13</accession>
<evidence type="ECO:0000256" key="1">
    <source>
        <dbReference type="SAM" id="SignalP"/>
    </source>
</evidence>
<feature type="chain" id="PRO_5042111960" description="Subtilisin" evidence="1">
    <location>
        <begin position="21"/>
        <end position="527"/>
    </location>
</feature>
<dbReference type="Proteomes" id="UP001224775">
    <property type="component" value="Unassembled WGS sequence"/>
</dbReference>
<dbReference type="EMBL" id="JATAAI010000005">
    <property type="protein sequence ID" value="KAK1745784.1"/>
    <property type="molecule type" value="Genomic_DNA"/>
</dbReference>
<name>A0AAD9DH13_9STRA</name>